<comment type="caution">
    <text evidence="1">The sequence shown here is derived from an EMBL/GenBank/DDBJ whole genome shotgun (WGS) entry which is preliminary data.</text>
</comment>
<dbReference type="Proteomes" id="UP001291623">
    <property type="component" value="Unassembled WGS sequence"/>
</dbReference>
<evidence type="ECO:0000313" key="2">
    <source>
        <dbReference type="Proteomes" id="UP001291623"/>
    </source>
</evidence>
<sequence>MTSSLHGPYGLGNTRATMAITMGSKAIRRSESEKIASVRIVLATREHEVGIASNRGSACRGEYVPGPVHTARHTPGIGFARSIGPMITHDFYGTLVPQRPLVVLLAHTTVGSLTGVKSGRRPLPLWWRAGEGSKGHVAGASPKSNCSIFLLVHQSEIKTYRALR</sequence>
<proteinExistence type="predicted"/>
<organism evidence="1 2">
    <name type="scientific">Anisodus tanguticus</name>
    <dbReference type="NCBI Taxonomy" id="243964"/>
    <lineage>
        <taxon>Eukaryota</taxon>
        <taxon>Viridiplantae</taxon>
        <taxon>Streptophyta</taxon>
        <taxon>Embryophyta</taxon>
        <taxon>Tracheophyta</taxon>
        <taxon>Spermatophyta</taxon>
        <taxon>Magnoliopsida</taxon>
        <taxon>eudicotyledons</taxon>
        <taxon>Gunneridae</taxon>
        <taxon>Pentapetalae</taxon>
        <taxon>asterids</taxon>
        <taxon>lamiids</taxon>
        <taxon>Solanales</taxon>
        <taxon>Solanaceae</taxon>
        <taxon>Solanoideae</taxon>
        <taxon>Hyoscyameae</taxon>
        <taxon>Anisodus</taxon>
    </lineage>
</organism>
<reference evidence="1" key="1">
    <citation type="submission" date="2023-12" db="EMBL/GenBank/DDBJ databases">
        <title>Genome assembly of Anisodus tanguticus.</title>
        <authorList>
            <person name="Wang Y.-J."/>
        </authorList>
    </citation>
    <scope>NUCLEOTIDE SEQUENCE</scope>
    <source>
        <strain evidence="1">KB-2021</strain>
        <tissue evidence="1">Leaf</tissue>
    </source>
</reference>
<protein>
    <submittedName>
        <fullName evidence="1">Uncharacterized protein</fullName>
    </submittedName>
</protein>
<accession>A0AAE1VLE7</accession>
<keyword evidence="2" id="KW-1185">Reference proteome</keyword>
<gene>
    <name evidence="1" type="ORF">RND71_015778</name>
</gene>
<dbReference type="AlphaFoldDB" id="A0AAE1VLE7"/>
<evidence type="ECO:0000313" key="1">
    <source>
        <dbReference type="EMBL" id="KAK4364420.1"/>
    </source>
</evidence>
<dbReference type="EMBL" id="JAVYJV010000008">
    <property type="protein sequence ID" value="KAK4364420.1"/>
    <property type="molecule type" value="Genomic_DNA"/>
</dbReference>
<name>A0AAE1VLE7_9SOLA</name>